<sequence>MRRFLFGILLFIVIAFSYVGYTDMEESPNPEETFEQDSTIQQY</sequence>
<evidence type="ECO:0000313" key="2">
    <source>
        <dbReference type="Proteomes" id="UP001596410"/>
    </source>
</evidence>
<gene>
    <name evidence="1" type="ORF">ACFQIC_19040</name>
</gene>
<comment type="caution">
    <text evidence="1">The sequence shown here is derived from an EMBL/GenBank/DDBJ whole genome shotgun (WGS) entry which is preliminary data.</text>
</comment>
<organism evidence="1 2">
    <name type="scientific">Halobacillus seohaensis</name>
    <dbReference type="NCBI Taxonomy" id="447421"/>
    <lineage>
        <taxon>Bacteria</taxon>
        <taxon>Bacillati</taxon>
        <taxon>Bacillota</taxon>
        <taxon>Bacilli</taxon>
        <taxon>Bacillales</taxon>
        <taxon>Bacillaceae</taxon>
        <taxon>Halobacillus</taxon>
    </lineage>
</organism>
<keyword evidence="2" id="KW-1185">Reference proteome</keyword>
<dbReference type="EMBL" id="JBHSZV010000061">
    <property type="protein sequence ID" value="MFC7063897.1"/>
    <property type="molecule type" value="Genomic_DNA"/>
</dbReference>
<reference evidence="2" key="1">
    <citation type="journal article" date="2019" name="Int. J. Syst. Evol. Microbiol.">
        <title>The Global Catalogue of Microorganisms (GCM) 10K type strain sequencing project: providing services to taxonomists for standard genome sequencing and annotation.</title>
        <authorList>
            <consortium name="The Broad Institute Genomics Platform"/>
            <consortium name="The Broad Institute Genome Sequencing Center for Infectious Disease"/>
            <person name="Wu L."/>
            <person name="Ma J."/>
        </authorList>
    </citation>
    <scope>NUCLEOTIDE SEQUENCE [LARGE SCALE GENOMIC DNA]</scope>
    <source>
        <strain evidence="2">CGMCC 4.1621</strain>
    </source>
</reference>
<name>A0ABW2ENG7_9BACI</name>
<dbReference type="RefSeq" id="WP_390217694.1">
    <property type="nucleotide sequence ID" value="NZ_JBHSZV010000061.1"/>
</dbReference>
<proteinExistence type="predicted"/>
<dbReference type="Proteomes" id="UP001596410">
    <property type="component" value="Unassembled WGS sequence"/>
</dbReference>
<accession>A0ABW2ENG7</accession>
<evidence type="ECO:0000313" key="1">
    <source>
        <dbReference type="EMBL" id="MFC7063897.1"/>
    </source>
</evidence>
<protein>
    <submittedName>
        <fullName evidence="1">Uncharacterized protein</fullName>
    </submittedName>
</protein>